<comment type="caution">
    <text evidence="1">The sequence shown here is derived from an EMBL/GenBank/DDBJ whole genome shotgun (WGS) entry which is preliminary data.</text>
</comment>
<protein>
    <submittedName>
        <fullName evidence="1">Uncharacterized protein</fullName>
    </submittedName>
</protein>
<proteinExistence type="predicted"/>
<reference evidence="2" key="1">
    <citation type="journal article" date="2019" name="Int. J. Syst. Evol. Microbiol.">
        <title>The Global Catalogue of Microorganisms (GCM) 10K type strain sequencing project: providing services to taxonomists for standard genome sequencing and annotation.</title>
        <authorList>
            <consortium name="The Broad Institute Genomics Platform"/>
            <consortium name="The Broad Institute Genome Sequencing Center for Infectious Disease"/>
            <person name="Wu L."/>
            <person name="Ma J."/>
        </authorList>
    </citation>
    <scope>NUCLEOTIDE SEQUENCE [LARGE SCALE GENOMIC DNA]</scope>
    <source>
        <strain evidence="2">JCM 6833</strain>
    </source>
</reference>
<dbReference type="RefSeq" id="WP_344545716.1">
    <property type="nucleotide sequence ID" value="NZ_BAAATD010000008.1"/>
</dbReference>
<evidence type="ECO:0000313" key="1">
    <source>
        <dbReference type="EMBL" id="GAA2616088.1"/>
    </source>
</evidence>
<dbReference type="EMBL" id="BAAATD010000008">
    <property type="protein sequence ID" value="GAA2616088.1"/>
    <property type="molecule type" value="Genomic_DNA"/>
</dbReference>
<sequence>MGSGFDYDSWKSSTPDHWRQLGLHWHCHHWRATGNQYRDDGARRDVNTDLAPLVLRDWLKKPARLIRHIAETPDEGAAWLSEQWRAIRAQVTLGDTVDDETRLGRALYELRLGQDVVWGNWLTGGTYYVSLSLVGTEQSCH</sequence>
<accession>A0ABP6CDQ5</accession>
<name>A0ABP6CDQ5_9ACTN</name>
<keyword evidence="2" id="KW-1185">Reference proteome</keyword>
<dbReference type="Proteomes" id="UP001501509">
    <property type="component" value="Unassembled WGS sequence"/>
</dbReference>
<evidence type="ECO:0000313" key="2">
    <source>
        <dbReference type="Proteomes" id="UP001501509"/>
    </source>
</evidence>
<organism evidence="1 2">
    <name type="scientific">Actinomadura fulvescens</name>
    <dbReference type="NCBI Taxonomy" id="46160"/>
    <lineage>
        <taxon>Bacteria</taxon>
        <taxon>Bacillati</taxon>
        <taxon>Actinomycetota</taxon>
        <taxon>Actinomycetes</taxon>
        <taxon>Streptosporangiales</taxon>
        <taxon>Thermomonosporaceae</taxon>
        <taxon>Actinomadura</taxon>
    </lineage>
</organism>
<gene>
    <name evidence="1" type="ORF">GCM10010411_58940</name>
</gene>